<dbReference type="Gene3D" id="3.60.15.10">
    <property type="entry name" value="Ribonuclease Z/Hydroxyacylglutathione hydrolase-like"/>
    <property type="match status" value="1"/>
</dbReference>
<sequence>MDKDLSYGSDYKYIPAISIGSGVGQEVLPDLYCYTVQIVNIAMVGQPDDSSFVLVDAGMPHSAPAIIKETEKRFGEDRRPEAIILTHGHFDHIGAVIELIDHWDVPVYVHQLEFPFLTGKEDYPEPDATVEGGMVAKMSPYFPNEAIQLGDHVQALPEDGSVPHMPGFRWIHTPGHSPGHVSFFREEDRALIVGDAFITVKQDSLYKVISQEQEINGPPRYLTTDWEAARESVKKLAALKPTVAIVGHGTPMKGDDLTQSLDKLVNEFDQIAIPDYGKYVN</sequence>
<dbReference type="RefSeq" id="WP_158323706.1">
    <property type="nucleotide sequence ID" value="NZ_BORB01000019.1"/>
</dbReference>
<dbReference type="SUPFAM" id="SSF56281">
    <property type="entry name" value="Metallo-hydrolase/oxidoreductase"/>
    <property type="match status" value="1"/>
</dbReference>
<proteinExistence type="predicted"/>
<dbReference type="Pfam" id="PF00753">
    <property type="entry name" value="Lactamase_B"/>
    <property type="match status" value="1"/>
</dbReference>
<evidence type="ECO:0000313" key="2">
    <source>
        <dbReference type="EMBL" id="GIN58144.1"/>
    </source>
</evidence>
<evidence type="ECO:0000259" key="1">
    <source>
        <dbReference type="SMART" id="SM00849"/>
    </source>
</evidence>
<dbReference type="PANTHER" id="PTHR42951:SF17">
    <property type="entry name" value="METALLO-BETA-LACTAMASE DOMAIN-CONTAINING PROTEIN"/>
    <property type="match status" value="1"/>
</dbReference>
<dbReference type="InterPro" id="IPR050855">
    <property type="entry name" value="NDM-1-like"/>
</dbReference>
<dbReference type="InterPro" id="IPR001279">
    <property type="entry name" value="Metallo-B-lactamas"/>
</dbReference>
<dbReference type="SMART" id="SM00849">
    <property type="entry name" value="Lactamase_B"/>
    <property type="match status" value="1"/>
</dbReference>
<dbReference type="Proteomes" id="UP000679950">
    <property type="component" value="Unassembled WGS sequence"/>
</dbReference>
<evidence type="ECO:0000313" key="3">
    <source>
        <dbReference type="Proteomes" id="UP000679950"/>
    </source>
</evidence>
<name>A0ABQ4KJK6_9BACI</name>
<organism evidence="2 3">
    <name type="scientific">Lederbergia ruris</name>
    <dbReference type="NCBI Taxonomy" id="217495"/>
    <lineage>
        <taxon>Bacteria</taxon>
        <taxon>Bacillati</taxon>
        <taxon>Bacillota</taxon>
        <taxon>Bacilli</taxon>
        <taxon>Bacillales</taxon>
        <taxon>Bacillaceae</taxon>
        <taxon>Lederbergia</taxon>
    </lineage>
</organism>
<accession>A0ABQ4KJK6</accession>
<dbReference type="PANTHER" id="PTHR42951">
    <property type="entry name" value="METALLO-BETA-LACTAMASE DOMAIN-CONTAINING"/>
    <property type="match status" value="1"/>
</dbReference>
<feature type="domain" description="Metallo-beta-lactamase" evidence="1">
    <location>
        <begin position="38"/>
        <end position="248"/>
    </location>
</feature>
<protein>
    <submittedName>
        <fullName evidence="2">MBL fold metallo-hydrolase</fullName>
    </submittedName>
</protein>
<comment type="caution">
    <text evidence="2">The sequence shown here is derived from an EMBL/GenBank/DDBJ whole genome shotgun (WGS) entry which is preliminary data.</text>
</comment>
<keyword evidence="3" id="KW-1185">Reference proteome</keyword>
<dbReference type="EMBL" id="BORB01000019">
    <property type="protein sequence ID" value="GIN58144.1"/>
    <property type="molecule type" value="Genomic_DNA"/>
</dbReference>
<dbReference type="CDD" id="cd07721">
    <property type="entry name" value="yflN-like_MBL-fold"/>
    <property type="match status" value="1"/>
</dbReference>
<reference evidence="2 3" key="1">
    <citation type="submission" date="2021-03" db="EMBL/GenBank/DDBJ databases">
        <title>Antimicrobial resistance genes in bacteria isolated from Japanese honey, and their potential for conferring macrolide and lincosamide resistance in the American foulbrood pathogen Paenibacillus larvae.</title>
        <authorList>
            <person name="Okamoto M."/>
            <person name="Kumagai M."/>
            <person name="Kanamori H."/>
            <person name="Takamatsu D."/>
        </authorList>
    </citation>
    <scope>NUCLEOTIDE SEQUENCE [LARGE SCALE GENOMIC DNA]</scope>
    <source>
        <strain evidence="2 3">J8TS2</strain>
    </source>
</reference>
<dbReference type="InterPro" id="IPR036866">
    <property type="entry name" value="RibonucZ/Hydroxyglut_hydro"/>
</dbReference>
<gene>
    <name evidence="2" type="ORF">J8TS2_24630</name>
</gene>